<keyword evidence="3" id="KW-1185">Reference proteome</keyword>
<evidence type="ECO:0000313" key="2">
    <source>
        <dbReference type="EMBL" id="MVN87022.1"/>
    </source>
</evidence>
<dbReference type="RefSeq" id="WP_157459074.1">
    <property type="nucleotide sequence ID" value="NZ_WQLB01000010.1"/>
</dbReference>
<dbReference type="AlphaFoldDB" id="A0A7C9M1U6"/>
<sequence length="74" mass="7634">MTQNSEDPSVGTGLTDQQATDLNANPGRGARHEPGAGEDPDEGAEALEPNATQDRLEGNDEDGSQAQDGRKDAG</sequence>
<comment type="caution">
    <text evidence="2">The sequence shown here is derived from an EMBL/GenBank/DDBJ whole genome shotgun (WGS) entry which is preliminary data.</text>
</comment>
<feature type="region of interest" description="Disordered" evidence="1">
    <location>
        <begin position="1"/>
        <end position="74"/>
    </location>
</feature>
<proteinExistence type="predicted"/>
<evidence type="ECO:0000256" key="1">
    <source>
        <dbReference type="SAM" id="MobiDB-lite"/>
    </source>
</evidence>
<evidence type="ECO:0000313" key="3">
    <source>
        <dbReference type="Proteomes" id="UP000483286"/>
    </source>
</evidence>
<dbReference type="Proteomes" id="UP000483286">
    <property type="component" value="Unassembled WGS sequence"/>
</dbReference>
<gene>
    <name evidence="2" type="ORF">GO986_09610</name>
</gene>
<reference evidence="2 3" key="1">
    <citation type="submission" date="2019-12" db="EMBL/GenBank/DDBJ databases">
        <title>Deinococcus sp. HMF7620 Genome sequencing and assembly.</title>
        <authorList>
            <person name="Kang H."/>
            <person name="Kim H."/>
            <person name="Joh K."/>
        </authorList>
    </citation>
    <scope>NUCLEOTIDE SEQUENCE [LARGE SCALE GENOMIC DNA]</scope>
    <source>
        <strain evidence="2 3">HMF7620</strain>
    </source>
</reference>
<name>A0A7C9M1U6_9DEIO</name>
<dbReference type="EMBL" id="WQLB01000010">
    <property type="protein sequence ID" value="MVN87022.1"/>
    <property type="molecule type" value="Genomic_DNA"/>
</dbReference>
<feature type="compositionally biased region" description="Acidic residues" evidence="1">
    <location>
        <begin position="36"/>
        <end position="45"/>
    </location>
</feature>
<feature type="compositionally biased region" description="Polar residues" evidence="1">
    <location>
        <begin position="1"/>
        <end position="23"/>
    </location>
</feature>
<protein>
    <submittedName>
        <fullName evidence="2">Uncharacterized protein</fullName>
    </submittedName>
</protein>
<accession>A0A7C9M1U6</accession>
<organism evidence="2 3">
    <name type="scientific">Deinococcus arboris</name>
    <dbReference type="NCBI Taxonomy" id="2682977"/>
    <lineage>
        <taxon>Bacteria</taxon>
        <taxon>Thermotogati</taxon>
        <taxon>Deinococcota</taxon>
        <taxon>Deinococci</taxon>
        <taxon>Deinococcales</taxon>
        <taxon>Deinococcaceae</taxon>
        <taxon>Deinococcus</taxon>
    </lineage>
</organism>